<dbReference type="Gene3D" id="3.10.180.10">
    <property type="entry name" value="2,3-Dihydroxybiphenyl 1,2-Dioxygenase, domain 1"/>
    <property type="match status" value="1"/>
</dbReference>
<keyword evidence="2" id="KW-0223">Dioxygenase</keyword>
<accession>K1DWA7</accession>
<protein>
    <submittedName>
        <fullName evidence="2">Glyoxalase/bleomycin resistance protein/dioxygenase</fullName>
    </submittedName>
</protein>
<dbReference type="PANTHER" id="PTHR41294">
    <property type="entry name" value="CADMIUM-INDUCED PROTEIN CADI"/>
    <property type="match status" value="1"/>
</dbReference>
<evidence type="ECO:0000313" key="2">
    <source>
        <dbReference type="EMBL" id="EKA60770.1"/>
    </source>
</evidence>
<dbReference type="GO" id="GO:0046686">
    <property type="term" value="P:response to cadmium ion"/>
    <property type="evidence" value="ECO:0007669"/>
    <property type="project" value="TreeGrafter"/>
</dbReference>
<feature type="domain" description="VOC" evidence="1">
    <location>
        <begin position="7"/>
        <end position="128"/>
    </location>
</feature>
<dbReference type="InterPro" id="IPR037523">
    <property type="entry name" value="VOC_core"/>
</dbReference>
<dbReference type="eggNOG" id="COG0346">
    <property type="taxonomic scope" value="Bacteria"/>
</dbReference>
<evidence type="ECO:0000259" key="1">
    <source>
        <dbReference type="PROSITE" id="PS51819"/>
    </source>
</evidence>
<dbReference type="PROSITE" id="PS51819">
    <property type="entry name" value="VOC"/>
    <property type="match status" value="1"/>
</dbReference>
<proteinExistence type="predicted"/>
<dbReference type="InterPro" id="IPR049789">
    <property type="entry name" value="ArsI/CadI-like"/>
</dbReference>
<dbReference type="Pfam" id="PF00903">
    <property type="entry name" value="Glyoxalase"/>
    <property type="match status" value="1"/>
</dbReference>
<dbReference type="NCBIfam" id="NF041414">
    <property type="entry name" value="ArsI_CadI_VOC"/>
    <property type="match status" value="1"/>
</dbReference>
<dbReference type="GO" id="GO:0051213">
    <property type="term" value="F:dioxygenase activity"/>
    <property type="evidence" value="ECO:0007669"/>
    <property type="project" value="UniProtKB-KW"/>
</dbReference>
<dbReference type="EMBL" id="ALWX01000048">
    <property type="protein sequence ID" value="EKA60770.1"/>
    <property type="molecule type" value="Genomic_DNA"/>
</dbReference>
<dbReference type="Proteomes" id="UP000004474">
    <property type="component" value="Unassembled WGS sequence"/>
</dbReference>
<dbReference type="PANTHER" id="PTHR41294:SF1">
    <property type="entry name" value="CADMIUM-INDUCED PROTEIN CADI"/>
    <property type="match status" value="1"/>
</dbReference>
<dbReference type="PATRIC" id="fig|1210046.3.peg.2118"/>
<comment type="caution">
    <text evidence="2">The sequence shown here is derived from an EMBL/GenBank/DDBJ whole genome shotgun (WGS) entry which is preliminary data.</text>
</comment>
<sequence length="160" mass="17333">MEEPHVSRVQIALNVVDLEASIAFYSTLFGVEPHKRRPGYANFAITEPSLKLVLIETDEATRESGPRGALNHLGVEVDRAEQVSEARARLADGGLATFDEDDTTCCYALQDKVWVHDPAGAPWEVYVVKDDNPANAQLATASLPVLEQSSPCCAPQGSRA</sequence>
<organism evidence="2 3">
    <name type="scientific">Janibacter hoylei PVAS-1</name>
    <dbReference type="NCBI Taxonomy" id="1210046"/>
    <lineage>
        <taxon>Bacteria</taxon>
        <taxon>Bacillati</taxon>
        <taxon>Actinomycetota</taxon>
        <taxon>Actinomycetes</taxon>
        <taxon>Micrococcales</taxon>
        <taxon>Intrasporangiaceae</taxon>
        <taxon>Janibacter</taxon>
    </lineage>
</organism>
<keyword evidence="2" id="KW-0560">Oxidoreductase</keyword>
<dbReference type="InterPro" id="IPR004360">
    <property type="entry name" value="Glyas_Fos-R_dOase_dom"/>
</dbReference>
<gene>
    <name evidence="2" type="ORF">B277_11050</name>
</gene>
<dbReference type="SUPFAM" id="SSF54593">
    <property type="entry name" value="Glyoxalase/Bleomycin resistance protein/Dihydroxybiphenyl dioxygenase"/>
    <property type="match status" value="1"/>
</dbReference>
<dbReference type="STRING" id="1210046.B277_11050"/>
<evidence type="ECO:0000313" key="3">
    <source>
        <dbReference type="Proteomes" id="UP000004474"/>
    </source>
</evidence>
<reference evidence="2 3" key="1">
    <citation type="journal article" date="2012" name="J. Bacteriol.">
        <title>Genome Sequence of Janibacter hoylei MTCC8307, Isolated from the Stratospheric Air.</title>
        <authorList>
            <person name="Pawar S.P."/>
            <person name="Dhotre D.P."/>
            <person name="Shetty S.A."/>
            <person name="Chowdhury S.P."/>
            <person name="Chaudhari B.L."/>
            <person name="Shouche Y.S."/>
        </authorList>
    </citation>
    <scope>NUCLEOTIDE SEQUENCE [LARGE SCALE GENOMIC DNA]</scope>
    <source>
        <strain evidence="2 3">PVAS-1</strain>
    </source>
</reference>
<dbReference type="InterPro" id="IPR029068">
    <property type="entry name" value="Glyas_Bleomycin-R_OHBP_Dase"/>
</dbReference>
<dbReference type="InterPro" id="IPR052393">
    <property type="entry name" value="Cadmium-induced_rsp"/>
</dbReference>
<dbReference type="AlphaFoldDB" id="K1DWA7"/>
<name>K1DWA7_9MICO</name>